<keyword evidence="3" id="KW-1185">Reference proteome</keyword>
<evidence type="ECO:0000256" key="1">
    <source>
        <dbReference type="SAM" id="MobiDB-lite"/>
    </source>
</evidence>
<comment type="caution">
    <text evidence="2">The sequence shown here is derived from an EMBL/GenBank/DDBJ whole genome shotgun (WGS) entry which is preliminary data.</text>
</comment>
<feature type="non-terminal residue" evidence="2">
    <location>
        <position position="1"/>
    </location>
</feature>
<organism evidence="2 3">
    <name type="scientific">Brachionus calyciflorus</name>
    <dbReference type="NCBI Taxonomy" id="104777"/>
    <lineage>
        <taxon>Eukaryota</taxon>
        <taxon>Metazoa</taxon>
        <taxon>Spiralia</taxon>
        <taxon>Gnathifera</taxon>
        <taxon>Rotifera</taxon>
        <taxon>Eurotatoria</taxon>
        <taxon>Monogononta</taxon>
        <taxon>Pseudotrocha</taxon>
        <taxon>Ploima</taxon>
        <taxon>Brachionidae</taxon>
        <taxon>Brachionus</taxon>
    </lineage>
</organism>
<dbReference type="OrthoDB" id="10196307at2759"/>
<evidence type="ECO:0000313" key="3">
    <source>
        <dbReference type="Proteomes" id="UP000663879"/>
    </source>
</evidence>
<gene>
    <name evidence="2" type="ORF">OXX778_LOCUS19968</name>
</gene>
<name>A0A814MBJ4_9BILA</name>
<accession>A0A814MBJ4</accession>
<dbReference type="EMBL" id="CAJNOC010006358">
    <property type="protein sequence ID" value="CAF1076064.1"/>
    <property type="molecule type" value="Genomic_DNA"/>
</dbReference>
<protein>
    <submittedName>
        <fullName evidence="2">Uncharacterized protein</fullName>
    </submittedName>
</protein>
<dbReference type="AlphaFoldDB" id="A0A814MBJ4"/>
<sequence length="155" mass="18114">EQSHMENEYIRLSTGNVNKRKPVYVRLENQLSTIIETYKKESIGRKGRRRVSRAQRITPESTREEQSIENDTEVIRGRGRGRGYGECLLSQDWNFEESISYNTWSHSVLETTTILKTFMSKLIDASDPTLQLEFRPNKIFIFSSCRVNSTENPNY</sequence>
<evidence type="ECO:0000313" key="2">
    <source>
        <dbReference type="EMBL" id="CAF1076064.1"/>
    </source>
</evidence>
<feature type="region of interest" description="Disordered" evidence="1">
    <location>
        <begin position="46"/>
        <end position="69"/>
    </location>
</feature>
<dbReference type="Proteomes" id="UP000663879">
    <property type="component" value="Unassembled WGS sequence"/>
</dbReference>
<proteinExistence type="predicted"/>
<reference evidence="2" key="1">
    <citation type="submission" date="2021-02" db="EMBL/GenBank/DDBJ databases">
        <authorList>
            <person name="Nowell W R."/>
        </authorList>
    </citation>
    <scope>NUCLEOTIDE SEQUENCE</scope>
    <source>
        <strain evidence="2">Ploen Becks lab</strain>
    </source>
</reference>